<keyword evidence="1" id="KW-0812">Transmembrane</keyword>
<proteinExistence type="predicted"/>
<evidence type="ECO:0000313" key="2">
    <source>
        <dbReference type="EMBL" id="GHI83100.1"/>
    </source>
</evidence>
<keyword evidence="1" id="KW-0472">Membrane</keyword>
<comment type="caution">
    <text evidence="2">The sequence shown here is derived from an EMBL/GenBank/DDBJ whole genome shotgun (WGS) entry which is preliminary data.</text>
</comment>
<dbReference type="EMBL" id="BNEE01000003">
    <property type="protein sequence ID" value="GHI83100.1"/>
    <property type="molecule type" value="Genomic_DNA"/>
</dbReference>
<gene>
    <name evidence="2" type="ORF">Sxan_04640</name>
</gene>
<dbReference type="OrthoDB" id="4332504at2"/>
<feature type="transmembrane region" description="Helical" evidence="1">
    <location>
        <begin position="80"/>
        <end position="99"/>
    </location>
</feature>
<feature type="transmembrane region" description="Helical" evidence="1">
    <location>
        <begin position="20"/>
        <end position="42"/>
    </location>
</feature>
<feature type="transmembrane region" description="Helical" evidence="1">
    <location>
        <begin position="54"/>
        <end position="73"/>
    </location>
</feature>
<evidence type="ECO:0000256" key="1">
    <source>
        <dbReference type="SAM" id="Phobius"/>
    </source>
</evidence>
<reference evidence="2" key="1">
    <citation type="submission" date="2020-09" db="EMBL/GenBank/DDBJ databases">
        <title>Whole genome shotgun sequence of Streptomyces xanthophaeus NBRC 12829.</title>
        <authorList>
            <person name="Komaki H."/>
            <person name="Tamura T."/>
        </authorList>
    </citation>
    <scope>NUCLEOTIDE SEQUENCE</scope>
    <source>
        <strain evidence="2">NBRC 12829</strain>
    </source>
</reference>
<keyword evidence="3" id="KW-1185">Reference proteome</keyword>
<keyword evidence="1" id="KW-1133">Transmembrane helix</keyword>
<dbReference type="RefSeq" id="WP_157853235.1">
    <property type="nucleotide sequence ID" value="NZ_JOFT01000019.1"/>
</dbReference>
<dbReference type="Proteomes" id="UP000600026">
    <property type="component" value="Unassembled WGS sequence"/>
</dbReference>
<organism evidence="2 3">
    <name type="scientific">Streptomyces xanthophaeus</name>
    <dbReference type="NCBI Taxonomy" id="67385"/>
    <lineage>
        <taxon>Bacteria</taxon>
        <taxon>Bacillati</taxon>
        <taxon>Actinomycetota</taxon>
        <taxon>Actinomycetes</taxon>
        <taxon>Kitasatosporales</taxon>
        <taxon>Streptomycetaceae</taxon>
        <taxon>Streptomyces</taxon>
    </lineage>
</organism>
<dbReference type="AlphaFoldDB" id="A0A919GSE1"/>
<name>A0A919GSE1_9ACTN</name>
<sequence length="229" mass="23897">MRATGGAGMAGWQGGWARGLWRTAVALAVPPLTAALAFGVAWASAYGSLGRSGFFLGGLLLPLVLLGWHAAVAARRGASLIALSALPAGLGAVLALVSVGHSALEDRGVEISCIVLKVTEHTRTESSMDADGHWTSTTRTSYDHRLDCPPGGPEHLDMPSRLAKEGELLAVVHDPQGKVSPRAAGDVHGRGLRTAAEVTVGAAVLLGLAGGIREAYEKRRRRPRRPRGR</sequence>
<feature type="transmembrane region" description="Helical" evidence="1">
    <location>
        <begin position="198"/>
        <end position="216"/>
    </location>
</feature>
<accession>A0A919GSE1</accession>
<evidence type="ECO:0000313" key="3">
    <source>
        <dbReference type="Proteomes" id="UP000600026"/>
    </source>
</evidence>
<protein>
    <submittedName>
        <fullName evidence="2">Uncharacterized protein</fullName>
    </submittedName>
</protein>